<dbReference type="Gene3D" id="3.20.20.30">
    <property type="entry name" value="Luciferase-like domain"/>
    <property type="match status" value="1"/>
</dbReference>
<sequence>MLDRRLKFGVVMISSGCTPDEWMEKCRRAEGLGYDAIGVPDHLNLMSPFPSAVLAGSATTRPKIATYVLNANFYNHTLMARDIATADILLDGRLELGLGTGYVEQEFTAAGVPFGTAADRVGRLESAVAQLEGLFADEGSPQPVQRPRPPLAIGGHGRRVLRLAARNAEVVSFTGAPFRPEFGRTGLVDGPALRERVDFVRRESAERSVQPEFNVLSKQTVLTRDRRAAAEALRRYGPDLDTDQLLDVPMLFVGTAPQIAEQIRRHSAELGLTYFTVMEPAMEDFGKVIKLIR</sequence>
<dbReference type="NCBIfam" id="TIGR03621">
    <property type="entry name" value="F420_MSMEG_2516"/>
    <property type="match status" value="1"/>
</dbReference>
<feature type="domain" description="Luciferase-like" evidence="5">
    <location>
        <begin position="18"/>
        <end position="233"/>
    </location>
</feature>
<evidence type="ECO:0000256" key="4">
    <source>
        <dbReference type="ARBA" id="ARBA00023033"/>
    </source>
</evidence>
<evidence type="ECO:0000256" key="1">
    <source>
        <dbReference type="ARBA" id="ARBA00022630"/>
    </source>
</evidence>
<organism evidence="6 7">
    <name type="scientific">Streptomonospora alba</name>
    <dbReference type="NCBI Taxonomy" id="183763"/>
    <lineage>
        <taxon>Bacteria</taxon>
        <taxon>Bacillati</taxon>
        <taxon>Actinomycetota</taxon>
        <taxon>Actinomycetes</taxon>
        <taxon>Streptosporangiales</taxon>
        <taxon>Nocardiopsidaceae</taxon>
        <taxon>Streptomonospora</taxon>
    </lineage>
</organism>
<dbReference type="STRING" id="183763.LP52_11200"/>
<protein>
    <submittedName>
        <fullName evidence="6">5,10-methylene tetrahydromethanopterin reductase</fullName>
    </submittedName>
</protein>
<proteinExistence type="predicted"/>
<evidence type="ECO:0000256" key="3">
    <source>
        <dbReference type="ARBA" id="ARBA00023002"/>
    </source>
</evidence>
<evidence type="ECO:0000259" key="5">
    <source>
        <dbReference type="Pfam" id="PF00296"/>
    </source>
</evidence>
<reference evidence="7" key="1">
    <citation type="journal article" date="2015" name="Chem. Biol.">
        <title>Structure, bioactivity, and resistance mechanism of streptomonomicin, an unusual lasso Peptide from an understudied halophilic actinomycete.</title>
        <authorList>
            <person name="Metelev M."/>
            <person name="Tietz J.I."/>
            <person name="Melby J.O."/>
            <person name="Blair P.M."/>
            <person name="Zhu L."/>
            <person name="Livnat I."/>
            <person name="Severinov K."/>
            <person name="Mitchell D.A."/>
        </authorList>
    </citation>
    <scope>NUCLEOTIDE SEQUENCE [LARGE SCALE GENOMIC DNA]</scope>
    <source>
        <strain evidence="7">YIM 90003</strain>
    </source>
</reference>
<dbReference type="PANTHER" id="PTHR42847:SF4">
    <property type="entry name" value="ALKANESULFONATE MONOOXYGENASE-RELATED"/>
    <property type="match status" value="1"/>
</dbReference>
<dbReference type="OrthoDB" id="3206024at2"/>
<keyword evidence="2" id="KW-0288">FMN</keyword>
<keyword evidence="4" id="KW-0503">Monooxygenase</keyword>
<name>A0A0C2JIT8_9ACTN</name>
<dbReference type="InterPro" id="IPR019923">
    <property type="entry name" value="Lucif-like_OxRdtase_MSMEG_2516"/>
</dbReference>
<accession>A0A0C2JIT8</accession>
<dbReference type="EMBL" id="JROO01000019">
    <property type="protein sequence ID" value="KIH98820.1"/>
    <property type="molecule type" value="Genomic_DNA"/>
</dbReference>
<gene>
    <name evidence="6" type="ORF">LP52_11200</name>
</gene>
<evidence type="ECO:0000313" key="6">
    <source>
        <dbReference type="EMBL" id="KIH98820.1"/>
    </source>
</evidence>
<evidence type="ECO:0000313" key="7">
    <source>
        <dbReference type="Proteomes" id="UP000031675"/>
    </source>
</evidence>
<evidence type="ECO:0000256" key="2">
    <source>
        <dbReference type="ARBA" id="ARBA00022643"/>
    </source>
</evidence>
<keyword evidence="3" id="KW-0560">Oxidoreductase</keyword>
<dbReference type="InterPro" id="IPR050172">
    <property type="entry name" value="SsuD_RutA_monooxygenase"/>
</dbReference>
<dbReference type="GO" id="GO:0008726">
    <property type="term" value="F:alkanesulfonate monooxygenase activity"/>
    <property type="evidence" value="ECO:0007669"/>
    <property type="project" value="TreeGrafter"/>
</dbReference>
<dbReference type="AlphaFoldDB" id="A0A0C2JIT8"/>
<dbReference type="GO" id="GO:0046306">
    <property type="term" value="P:alkanesulfonate catabolic process"/>
    <property type="evidence" value="ECO:0007669"/>
    <property type="project" value="TreeGrafter"/>
</dbReference>
<keyword evidence="7" id="KW-1185">Reference proteome</keyword>
<keyword evidence="1" id="KW-0285">Flavoprotein</keyword>
<comment type="caution">
    <text evidence="6">The sequence shown here is derived from an EMBL/GenBank/DDBJ whole genome shotgun (WGS) entry which is preliminary data.</text>
</comment>
<dbReference type="InterPro" id="IPR011251">
    <property type="entry name" value="Luciferase-like_dom"/>
</dbReference>
<dbReference type="Pfam" id="PF00296">
    <property type="entry name" value="Bac_luciferase"/>
    <property type="match status" value="1"/>
</dbReference>
<dbReference type="Proteomes" id="UP000031675">
    <property type="component" value="Unassembled WGS sequence"/>
</dbReference>
<dbReference type="SUPFAM" id="SSF51679">
    <property type="entry name" value="Bacterial luciferase-like"/>
    <property type="match status" value="1"/>
</dbReference>
<dbReference type="InterPro" id="IPR036661">
    <property type="entry name" value="Luciferase-like_sf"/>
</dbReference>
<dbReference type="PANTHER" id="PTHR42847">
    <property type="entry name" value="ALKANESULFONATE MONOOXYGENASE"/>
    <property type="match status" value="1"/>
</dbReference>